<organism evidence="1 2">
    <name type="scientific">Trifolium medium</name>
    <dbReference type="NCBI Taxonomy" id="97028"/>
    <lineage>
        <taxon>Eukaryota</taxon>
        <taxon>Viridiplantae</taxon>
        <taxon>Streptophyta</taxon>
        <taxon>Embryophyta</taxon>
        <taxon>Tracheophyta</taxon>
        <taxon>Spermatophyta</taxon>
        <taxon>Magnoliopsida</taxon>
        <taxon>eudicotyledons</taxon>
        <taxon>Gunneridae</taxon>
        <taxon>Pentapetalae</taxon>
        <taxon>rosids</taxon>
        <taxon>fabids</taxon>
        <taxon>Fabales</taxon>
        <taxon>Fabaceae</taxon>
        <taxon>Papilionoideae</taxon>
        <taxon>50 kb inversion clade</taxon>
        <taxon>NPAAA clade</taxon>
        <taxon>Hologalegina</taxon>
        <taxon>IRL clade</taxon>
        <taxon>Trifolieae</taxon>
        <taxon>Trifolium</taxon>
    </lineage>
</organism>
<sequence length="79" mass="8409">GSGGLHRVHPGVPAELFVLPPVLGHAKLFDGQTQLVVSEPEKAMLEDMGAESIKNKIANSSVAVMKLLEIVSFLNGREC</sequence>
<evidence type="ECO:0000313" key="1">
    <source>
        <dbReference type="EMBL" id="MCI47718.1"/>
    </source>
</evidence>
<protein>
    <submittedName>
        <fullName evidence="1">Uncharacterized protein</fullName>
    </submittedName>
</protein>
<dbReference type="EMBL" id="LXQA010376110">
    <property type="protein sequence ID" value="MCI47718.1"/>
    <property type="molecule type" value="Genomic_DNA"/>
</dbReference>
<proteinExistence type="predicted"/>
<reference evidence="1 2" key="1">
    <citation type="journal article" date="2018" name="Front. Plant Sci.">
        <title>Red Clover (Trifolium pratense) and Zigzag Clover (T. medium) - A Picture of Genomic Similarities and Differences.</title>
        <authorList>
            <person name="Dluhosova J."/>
            <person name="Istvanek J."/>
            <person name="Nedelnik J."/>
            <person name="Repkova J."/>
        </authorList>
    </citation>
    <scope>NUCLEOTIDE SEQUENCE [LARGE SCALE GENOMIC DNA]</scope>
    <source>
        <strain evidence="2">cv. 10/8</strain>
        <tissue evidence="1">Leaf</tissue>
    </source>
</reference>
<keyword evidence="2" id="KW-1185">Reference proteome</keyword>
<feature type="non-terminal residue" evidence="1">
    <location>
        <position position="1"/>
    </location>
</feature>
<evidence type="ECO:0000313" key="2">
    <source>
        <dbReference type="Proteomes" id="UP000265520"/>
    </source>
</evidence>
<dbReference type="AlphaFoldDB" id="A0A392SFQ7"/>
<comment type="caution">
    <text evidence="1">The sequence shown here is derived from an EMBL/GenBank/DDBJ whole genome shotgun (WGS) entry which is preliminary data.</text>
</comment>
<dbReference type="Proteomes" id="UP000265520">
    <property type="component" value="Unassembled WGS sequence"/>
</dbReference>
<name>A0A392SFQ7_9FABA</name>
<accession>A0A392SFQ7</accession>